<dbReference type="Pfam" id="PF00005">
    <property type="entry name" value="ABC_tran"/>
    <property type="match status" value="2"/>
</dbReference>
<keyword evidence="3" id="KW-0547">Nucleotide-binding</keyword>
<evidence type="ECO:0000256" key="3">
    <source>
        <dbReference type="ARBA" id="ARBA00022741"/>
    </source>
</evidence>
<gene>
    <name evidence="6" type="ORF">O4U47_07425</name>
</gene>
<organism evidence="6 7">
    <name type="scientific">Nocardiopsis suaedae</name>
    <dbReference type="NCBI Taxonomy" id="3018444"/>
    <lineage>
        <taxon>Bacteria</taxon>
        <taxon>Bacillati</taxon>
        <taxon>Actinomycetota</taxon>
        <taxon>Actinomycetes</taxon>
        <taxon>Streptosporangiales</taxon>
        <taxon>Nocardiopsidaceae</taxon>
        <taxon>Nocardiopsis</taxon>
    </lineage>
</organism>
<evidence type="ECO:0000256" key="2">
    <source>
        <dbReference type="ARBA" id="ARBA00022448"/>
    </source>
</evidence>
<sequence>MSADALEGARVELSGWGWRYAGRDAWSLRGVDLSVAPGERVLLLGPSGAGKSTLLHALAGLTGPDAAVTGESEGELLLDGAPARRGRGGAALVGQDPQAQLVMARAGDDAAFGPENLGVPPEEIGPRVRAALEDVGFPYGTDRSTAALSGGEQQRLAIAGALAMRPRLLLLDEPTANLDPAGAALVRGVVADLAARSGATLVLVEHRVAEAVGLVDRVVVLEPGGGVAADGPPERVFADRGADLAARGVWVPGREPGAPRGHGRPGEALIEARSVRALEPRGPGAPSRGRRAVLDGVEADVPAAAVTALTGPNGAGKSTLLGLLGGLARPDGGRVRPAGPLAGADRRDLVRWPARRLAGRVGTVFQHAEDQFVTGSVRDELEFAPLRAGLGARRARAWAAELMGRLRLEGLAGAHPFTLSGGEKRRLSVATALSAGPEHAPDVLLLDEPTFGQDAVTWAELAQLLHGLRTEGRAVVAATHDERLLGGFADAELRLAAGERGQGEEPC</sequence>
<dbReference type="InterPro" id="IPR017871">
    <property type="entry name" value="ABC_transporter-like_CS"/>
</dbReference>
<dbReference type="EMBL" id="JAQFWP010000010">
    <property type="protein sequence ID" value="MDA2804340.1"/>
    <property type="molecule type" value="Genomic_DNA"/>
</dbReference>
<evidence type="ECO:0000313" key="6">
    <source>
        <dbReference type="EMBL" id="MDA2804340.1"/>
    </source>
</evidence>
<dbReference type="Gene3D" id="3.40.50.300">
    <property type="entry name" value="P-loop containing nucleotide triphosphate hydrolases"/>
    <property type="match status" value="2"/>
</dbReference>
<evidence type="ECO:0000259" key="5">
    <source>
        <dbReference type="PROSITE" id="PS50893"/>
    </source>
</evidence>
<dbReference type="SMART" id="SM00382">
    <property type="entry name" value="AAA"/>
    <property type="match status" value="2"/>
</dbReference>
<dbReference type="PROSITE" id="PS50893">
    <property type="entry name" value="ABC_TRANSPORTER_2"/>
    <property type="match status" value="2"/>
</dbReference>
<dbReference type="Proteomes" id="UP001165685">
    <property type="component" value="Unassembled WGS sequence"/>
</dbReference>
<evidence type="ECO:0000256" key="1">
    <source>
        <dbReference type="ARBA" id="ARBA00005417"/>
    </source>
</evidence>
<dbReference type="SUPFAM" id="SSF52540">
    <property type="entry name" value="P-loop containing nucleoside triphosphate hydrolases"/>
    <property type="match status" value="2"/>
</dbReference>
<dbReference type="PANTHER" id="PTHR43553">
    <property type="entry name" value="HEAVY METAL TRANSPORTER"/>
    <property type="match status" value="1"/>
</dbReference>
<dbReference type="InterPro" id="IPR050095">
    <property type="entry name" value="ECF_ABC_transporter_ATP-bd"/>
</dbReference>
<keyword evidence="2" id="KW-0813">Transport</keyword>
<feature type="domain" description="ABC transporter" evidence="5">
    <location>
        <begin position="11"/>
        <end position="249"/>
    </location>
</feature>
<dbReference type="PANTHER" id="PTHR43553:SF24">
    <property type="entry name" value="ENERGY-COUPLING FACTOR TRANSPORTER ATP-BINDING PROTEIN ECFA1"/>
    <property type="match status" value="1"/>
</dbReference>
<name>A0ABT4TI06_9ACTN</name>
<feature type="domain" description="ABC transporter" evidence="5">
    <location>
        <begin position="270"/>
        <end position="506"/>
    </location>
</feature>
<dbReference type="GO" id="GO:0005524">
    <property type="term" value="F:ATP binding"/>
    <property type="evidence" value="ECO:0007669"/>
    <property type="project" value="UniProtKB-KW"/>
</dbReference>
<evidence type="ECO:0000256" key="4">
    <source>
        <dbReference type="ARBA" id="ARBA00022840"/>
    </source>
</evidence>
<comment type="caution">
    <text evidence="6">The sequence shown here is derived from an EMBL/GenBank/DDBJ whole genome shotgun (WGS) entry which is preliminary data.</text>
</comment>
<accession>A0ABT4TI06</accession>
<keyword evidence="7" id="KW-1185">Reference proteome</keyword>
<dbReference type="InterPro" id="IPR015856">
    <property type="entry name" value="ABC_transpr_CbiO/EcfA_su"/>
</dbReference>
<dbReference type="RefSeq" id="WP_270676877.1">
    <property type="nucleotide sequence ID" value="NZ_JAQFWP010000010.1"/>
</dbReference>
<dbReference type="InterPro" id="IPR003439">
    <property type="entry name" value="ABC_transporter-like_ATP-bd"/>
</dbReference>
<reference evidence="6" key="1">
    <citation type="submission" date="2023-01" db="EMBL/GenBank/DDBJ databases">
        <title>Draft genome sequence of Nocardiopsis sp. LSu2-4 isolated from halophytes.</title>
        <authorList>
            <person name="Duangmal K."/>
            <person name="Chantavorakit T."/>
        </authorList>
    </citation>
    <scope>NUCLEOTIDE SEQUENCE</scope>
    <source>
        <strain evidence="6">LSu2-4</strain>
    </source>
</reference>
<dbReference type="InterPro" id="IPR027417">
    <property type="entry name" value="P-loop_NTPase"/>
</dbReference>
<dbReference type="PROSITE" id="PS00211">
    <property type="entry name" value="ABC_TRANSPORTER_1"/>
    <property type="match status" value="2"/>
</dbReference>
<dbReference type="InterPro" id="IPR003593">
    <property type="entry name" value="AAA+_ATPase"/>
</dbReference>
<dbReference type="CDD" id="cd03225">
    <property type="entry name" value="ABC_cobalt_CbiO_domain1"/>
    <property type="match status" value="2"/>
</dbReference>
<proteinExistence type="inferred from homology"/>
<keyword evidence="4 6" id="KW-0067">ATP-binding</keyword>
<protein>
    <submittedName>
        <fullName evidence="6">ATP-binding cassette domain-containing protein</fullName>
    </submittedName>
</protein>
<comment type="similarity">
    <text evidence="1">Belongs to the ABC transporter superfamily.</text>
</comment>
<evidence type="ECO:0000313" key="7">
    <source>
        <dbReference type="Proteomes" id="UP001165685"/>
    </source>
</evidence>